<dbReference type="KEGG" id="shi:Shel_21140"/>
<feature type="active site" evidence="4">
    <location>
        <position position="444"/>
    </location>
</feature>
<dbReference type="HOGENOM" id="CLU_019250_2_2_11"/>
<dbReference type="Pfam" id="PF07685">
    <property type="entry name" value="GATase_3"/>
    <property type="match status" value="1"/>
</dbReference>
<dbReference type="UniPathway" id="UPA00148"/>
<dbReference type="InterPro" id="IPR004459">
    <property type="entry name" value="CobQ_synth"/>
</dbReference>
<comment type="similarity">
    <text evidence="4">Belongs to the CobB/CobQ family. CobQ subfamily.</text>
</comment>
<proteinExistence type="inferred from homology"/>
<dbReference type="PANTHER" id="PTHR21343:SF1">
    <property type="entry name" value="COBYRIC ACID SYNTHASE"/>
    <property type="match status" value="1"/>
</dbReference>
<dbReference type="SUPFAM" id="SSF52540">
    <property type="entry name" value="P-loop containing nucleoside triphosphate hydrolases"/>
    <property type="match status" value="1"/>
</dbReference>
<evidence type="ECO:0000259" key="5">
    <source>
        <dbReference type="Pfam" id="PF01656"/>
    </source>
</evidence>
<dbReference type="InterPro" id="IPR033949">
    <property type="entry name" value="CobQ_GATase1"/>
</dbReference>
<evidence type="ECO:0000256" key="3">
    <source>
        <dbReference type="ARBA" id="ARBA00022962"/>
    </source>
</evidence>
<dbReference type="NCBIfam" id="TIGR00313">
    <property type="entry name" value="cobQ"/>
    <property type="match status" value="1"/>
</dbReference>
<dbReference type="Pfam" id="PF01656">
    <property type="entry name" value="CbiA"/>
    <property type="match status" value="1"/>
</dbReference>
<feature type="domain" description="CobB/CobQ-like glutamine amidotransferase" evidence="6">
    <location>
        <begin position="251"/>
        <end position="450"/>
    </location>
</feature>
<dbReference type="PANTHER" id="PTHR21343">
    <property type="entry name" value="DETHIOBIOTIN SYNTHETASE"/>
    <property type="match status" value="1"/>
</dbReference>
<keyword evidence="8" id="KW-1185">Reference proteome</keyword>
<dbReference type="InterPro" id="IPR029062">
    <property type="entry name" value="Class_I_gatase-like"/>
</dbReference>
<feature type="domain" description="CobQ/CobB/MinD/ParA nucleotide binding" evidence="5">
    <location>
        <begin position="5"/>
        <end position="227"/>
    </location>
</feature>
<keyword evidence="2 4" id="KW-0169">Cobalamin biosynthesis</keyword>
<keyword evidence="3 4" id="KW-0315">Glutamine amidotransferase</keyword>
<dbReference type="Proteomes" id="UP000002026">
    <property type="component" value="Chromosome"/>
</dbReference>
<accession>C7N890</accession>
<dbReference type="InterPro" id="IPR002586">
    <property type="entry name" value="CobQ/CobB/MinD/ParA_Nub-bd_dom"/>
</dbReference>
<dbReference type="eggNOG" id="COG1492">
    <property type="taxonomic scope" value="Bacteria"/>
</dbReference>
<sequence>MAKAIMVQGTMSGAGKSLIVAALCRIFAQDGLRAAPFKSQNMALNSCITDDGLEMGRAQVMQAQAAGIRPEAAMNPILLKPTSDVGSQVIVEGKPLTTMSAKDYFAFKKSLVPQIMKAYRSLDERFDVIVIEGAGSPAEVNLKTDDIVNMGMAKMASAPVLLVGDIDRGGVFAQLIGTIDLLDEDERDLVKATVVNKFRGDVSILKPGLDIIEEKTGVPVAGVVPYVRVDIDDEDSLSDRLDVRTAGQTLDIAVVRLPHVSNFTDFIALDAIEGVGVRYVTRARELGEPDLVIVPGTKNTIDDLRWMRESGMEAAVVRRAGAGTPVLGICGGYQILGVEVRDPDGVEGGGTLRGLGLLPVVTEFSPEKRQVLSKGTILQVEGVLAGMSGATVEGYEIHMGSTVRTDTAPHGQGSAFVTLADAAGQEAPHEDGCCCNNVYGTYLHGLFDTQESAQALVSSLLAAKGLDAGALQALDMAAYREEQYDILADTVRESLDMDLVYRILEEGV</sequence>
<dbReference type="Gene3D" id="3.40.50.300">
    <property type="entry name" value="P-loop containing nucleotide triphosphate hydrolases"/>
    <property type="match status" value="1"/>
</dbReference>
<dbReference type="InterPro" id="IPR011698">
    <property type="entry name" value="GATase_3"/>
</dbReference>
<dbReference type="CDD" id="cd05389">
    <property type="entry name" value="CobQ_N"/>
    <property type="match status" value="1"/>
</dbReference>
<evidence type="ECO:0000256" key="2">
    <source>
        <dbReference type="ARBA" id="ARBA00022573"/>
    </source>
</evidence>
<dbReference type="NCBIfam" id="NF001989">
    <property type="entry name" value="PRK00784.1"/>
    <property type="match status" value="1"/>
</dbReference>
<dbReference type="SUPFAM" id="SSF52317">
    <property type="entry name" value="Class I glutamine amidotransferase-like"/>
    <property type="match status" value="1"/>
</dbReference>
<dbReference type="CDD" id="cd01750">
    <property type="entry name" value="GATase1_CobQ"/>
    <property type="match status" value="1"/>
</dbReference>
<protein>
    <recommendedName>
        <fullName evidence="4">Cobyric acid synthase</fullName>
    </recommendedName>
</protein>
<dbReference type="EMBL" id="CP001684">
    <property type="protein sequence ID" value="ACV23125.1"/>
    <property type="molecule type" value="Genomic_DNA"/>
</dbReference>
<evidence type="ECO:0000313" key="8">
    <source>
        <dbReference type="Proteomes" id="UP000002026"/>
    </source>
</evidence>
<dbReference type="InterPro" id="IPR047045">
    <property type="entry name" value="CobQ_N"/>
</dbReference>
<dbReference type="RefSeq" id="WP_012799225.1">
    <property type="nucleotide sequence ID" value="NC_013165.1"/>
</dbReference>
<evidence type="ECO:0000313" key="7">
    <source>
        <dbReference type="EMBL" id="ACV23125.1"/>
    </source>
</evidence>
<feature type="active site" description="Nucleophile" evidence="4">
    <location>
        <position position="330"/>
    </location>
</feature>
<reference evidence="7 8" key="1">
    <citation type="journal article" date="2009" name="Stand. Genomic Sci.">
        <title>Complete genome sequence of Slackia heliotrinireducens type strain (RHS 1).</title>
        <authorList>
            <person name="Pukall R."/>
            <person name="Lapidus A."/>
            <person name="Nolan M."/>
            <person name="Copeland A."/>
            <person name="Glavina Del Rio T."/>
            <person name="Lucas S."/>
            <person name="Chen F."/>
            <person name="Tice H."/>
            <person name="Cheng J.F."/>
            <person name="Chertkov O."/>
            <person name="Bruce D."/>
            <person name="Goodwin L."/>
            <person name="Kuske C."/>
            <person name="Brettin T."/>
            <person name="Detter J.C."/>
            <person name="Han C."/>
            <person name="Pitluck S."/>
            <person name="Pati A."/>
            <person name="Mavrommatis K."/>
            <person name="Ivanova N."/>
            <person name="Ovchinnikova G."/>
            <person name="Chen A."/>
            <person name="Palaniappan K."/>
            <person name="Schneider S."/>
            <person name="Rohde M."/>
            <person name="Chain P."/>
            <person name="D'haeseleer P."/>
            <person name="Goker M."/>
            <person name="Bristow J."/>
            <person name="Eisen J.A."/>
            <person name="Markowitz V."/>
            <person name="Kyrpides N.C."/>
            <person name="Klenk H.P."/>
            <person name="Hugenholtz P."/>
        </authorList>
    </citation>
    <scope>NUCLEOTIDE SEQUENCE [LARGE SCALE GENOMIC DNA]</scope>
    <source>
        <strain evidence="8">ATCC 29202 / DSM 20476 / NCTC 11029 / RHS 1</strain>
    </source>
</reference>
<evidence type="ECO:0000256" key="4">
    <source>
        <dbReference type="HAMAP-Rule" id="MF_00028"/>
    </source>
</evidence>
<dbReference type="AlphaFoldDB" id="C7N890"/>
<organism evidence="7 8">
    <name type="scientific">Slackia heliotrinireducens (strain ATCC 29202 / DSM 20476 / NCTC 11029 / RHS 1)</name>
    <name type="common">Peptococcus heliotrinreducens</name>
    <dbReference type="NCBI Taxonomy" id="471855"/>
    <lineage>
        <taxon>Bacteria</taxon>
        <taxon>Bacillati</taxon>
        <taxon>Actinomycetota</taxon>
        <taxon>Coriobacteriia</taxon>
        <taxon>Eggerthellales</taxon>
        <taxon>Eggerthellaceae</taxon>
        <taxon>Slackia</taxon>
    </lineage>
</organism>
<dbReference type="GO" id="GO:0003824">
    <property type="term" value="F:catalytic activity"/>
    <property type="evidence" value="ECO:0007669"/>
    <property type="project" value="InterPro"/>
</dbReference>
<gene>
    <name evidence="4" type="primary">cobQ</name>
    <name evidence="7" type="ordered locus">Shel_21140</name>
</gene>
<evidence type="ECO:0000259" key="6">
    <source>
        <dbReference type="Pfam" id="PF07685"/>
    </source>
</evidence>
<dbReference type="HAMAP" id="MF_00028">
    <property type="entry name" value="CobQ"/>
    <property type="match status" value="1"/>
</dbReference>
<comment type="pathway">
    <text evidence="1 4">Cofactor biosynthesis; adenosylcobalamin biosynthesis.</text>
</comment>
<dbReference type="Gene3D" id="3.40.50.880">
    <property type="match status" value="1"/>
</dbReference>
<dbReference type="GO" id="GO:0009236">
    <property type="term" value="P:cobalamin biosynthetic process"/>
    <property type="evidence" value="ECO:0007669"/>
    <property type="project" value="UniProtKB-UniRule"/>
</dbReference>
<evidence type="ECO:0000256" key="1">
    <source>
        <dbReference type="ARBA" id="ARBA00004953"/>
    </source>
</evidence>
<name>C7N890_SLAHD</name>
<dbReference type="PROSITE" id="PS51274">
    <property type="entry name" value="GATASE_COBBQ"/>
    <property type="match status" value="1"/>
</dbReference>
<dbReference type="GO" id="GO:0015420">
    <property type="term" value="F:ABC-type vitamin B12 transporter activity"/>
    <property type="evidence" value="ECO:0007669"/>
    <property type="project" value="UniProtKB-UniRule"/>
</dbReference>
<dbReference type="InterPro" id="IPR027417">
    <property type="entry name" value="P-loop_NTPase"/>
</dbReference>
<dbReference type="STRING" id="471855.Shel_21140"/>
<comment type="function">
    <text evidence="4">Catalyzes amidations at positions B, D, E, and G on adenosylcobyrinic A,C-diamide. NH(2) groups are provided by glutamine, and one molecule of ATP is hydrogenolyzed for each amidation.</text>
</comment>